<evidence type="ECO:0000259" key="6">
    <source>
        <dbReference type="Pfam" id="PF25990"/>
    </source>
</evidence>
<evidence type="ECO:0000313" key="8">
    <source>
        <dbReference type="Proteomes" id="UP000317716"/>
    </source>
</evidence>
<accession>A0A538S941</accession>
<dbReference type="GO" id="GO:0030313">
    <property type="term" value="C:cell envelope"/>
    <property type="evidence" value="ECO:0007669"/>
    <property type="project" value="UniProtKB-SubCell"/>
</dbReference>
<feature type="region of interest" description="Disordered" evidence="3">
    <location>
        <begin position="137"/>
        <end position="164"/>
    </location>
</feature>
<sequence length="363" mass="39547">LFLRGAPERHVPFGRLRSPRGSRLARGDRTRRAFVKPNPLIVAPIALVLIASVALVVTRRGGGRDALFSGTVEATEARLGFVVPGRIESVRFREGDRVKAGEVMAVLDTVEAAARMGEAAARVDAASAALDEVVRGSRPEEIQQARAARDAAEQRQTDAQQDFDRTQELFKSGAVGQQSLDKAKNALDLAKSGLKQADESLHLVEQGPRRERVAAQRAQLGTAQAAREAARAQLANTTLRAPFDGVVTVRHHEPGEIVAAGSAVFSLMNPDDRWVRIYVSESRVGAVRTGQKVGITCDTFKGRRYDGEVVYISSEAEFTPKNVQTQEERVKLVYAVKVRVADDPRFDLKPGMPADVRLEPQAQ</sequence>
<evidence type="ECO:0000256" key="1">
    <source>
        <dbReference type="ARBA" id="ARBA00004196"/>
    </source>
</evidence>
<evidence type="ECO:0000256" key="4">
    <source>
        <dbReference type="SAM" id="Phobius"/>
    </source>
</evidence>
<dbReference type="PANTHER" id="PTHR32347:SF23">
    <property type="entry name" value="BLL5650 PROTEIN"/>
    <property type="match status" value="1"/>
</dbReference>
<reference evidence="7 8" key="1">
    <citation type="journal article" date="2019" name="Nat. Microbiol.">
        <title>Mediterranean grassland soil C-N compound turnover is dependent on rainfall and depth, and is mediated by genomically divergent microorganisms.</title>
        <authorList>
            <person name="Diamond S."/>
            <person name="Andeer P.F."/>
            <person name="Li Z."/>
            <person name="Crits-Christoph A."/>
            <person name="Burstein D."/>
            <person name="Anantharaman K."/>
            <person name="Lane K.R."/>
            <person name="Thomas B.C."/>
            <person name="Pan C."/>
            <person name="Northen T.R."/>
            <person name="Banfield J.F."/>
        </authorList>
    </citation>
    <scope>NUCLEOTIDE SEQUENCE [LARGE SCALE GENOMIC DNA]</scope>
    <source>
        <strain evidence="7">WS_2</strain>
    </source>
</reference>
<feature type="domain" description="YknX-like beta-barrel" evidence="6">
    <location>
        <begin position="278"/>
        <end position="353"/>
    </location>
</feature>
<name>A0A538S941_UNCEI</name>
<dbReference type="InterPro" id="IPR058636">
    <property type="entry name" value="Beta-barrel_YknX"/>
</dbReference>
<keyword evidence="4" id="KW-0812">Transmembrane</keyword>
<dbReference type="Pfam" id="PF25990">
    <property type="entry name" value="Beta-barrel_YknX"/>
    <property type="match status" value="1"/>
</dbReference>
<protein>
    <submittedName>
        <fullName evidence="7">HlyD family efflux transporter periplasmic adaptor subunit</fullName>
    </submittedName>
</protein>
<proteinExistence type="predicted"/>
<dbReference type="Gene3D" id="2.40.50.100">
    <property type="match status" value="2"/>
</dbReference>
<evidence type="ECO:0000313" key="7">
    <source>
        <dbReference type="EMBL" id="TMQ47895.1"/>
    </source>
</evidence>
<keyword evidence="4" id="KW-1133">Transmembrane helix</keyword>
<dbReference type="Gene3D" id="2.40.30.170">
    <property type="match status" value="1"/>
</dbReference>
<dbReference type="PANTHER" id="PTHR32347">
    <property type="entry name" value="EFFLUX SYSTEM COMPONENT YKNX-RELATED"/>
    <property type="match status" value="1"/>
</dbReference>
<dbReference type="Gene3D" id="1.10.287.470">
    <property type="entry name" value="Helix hairpin bin"/>
    <property type="match status" value="2"/>
</dbReference>
<dbReference type="EMBL" id="VBOS01000506">
    <property type="protein sequence ID" value="TMQ47895.1"/>
    <property type="molecule type" value="Genomic_DNA"/>
</dbReference>
<feature type="non-terminal residue" evidence="7">
    <location>
        <position position="1"/>
    </location>
</feature>
<feature type="domain" description="CzcB-like barrel-sandwich hybrid" evidence="5">
    <location>
        <begin position="83"/>
        <end position="267"/>
    </location>
</feature>
<dbReference type="InterPro" id="IPR058647">
    <property type="entry name" value="BSH_CzcB-like"/>
</dbReference>
<evidence type="ECO:0000256" key="3">
    <source>
        <dbReference type="SAM" id="MobiDB-lite"/>
    </source>
</evidence>
<dbReference type="InterPro" id="IPR050465">
    <property type="entry name" value="UPF0194_transport"/>
</dbReference>
<comment type="subcellular location">
    <subcellularLocation>
        <location evidence="1">Cell envelope</location>
    </subcellularLocation>
</comment>
<gene>
    <name evidence="7" type="ORF">E6K72_13545</name>
</gene>
<feature type="transmembrane region" description="Helical" evidence="4">
    <location>
        <begin position="40"/>
        <end position="58"/>
    </location>
</feature>
<dbReference type="Proteomes" id="UP000317716">
    <property type="component" value="Unassembled WGS sequence"/>
</dbReference>
<dbReference type="SUPFAM" id="SSF111369">
    <property type="entry name" value="HlyD-like secretion proteins"/>
    <property type="match status" value="2"/>
</dbReference>
<evidence type="ECO:0000256" key="2">
    <source>
        <dbReference type="ARBA" id="ARBA00023054"/>
    </source>
</evidence>
<keyword evidence="4" id="KW-0472">Membrane</keyword>
<dbReference type="AlphaFoldDB" id="A0A538S941"/>
<dbReference type="Pfam" id="PF25973">
    <property type="entry name" value="BSH_CzcB"/>
    <property type="match status" value="1"/>
</dbReference>
<comment type="caution">
    <text evidence="7">The sequence shown here is derived from an EMBL/GenBank/DDBJ whole genome shotgun (WGS) entry which is preliminary data.</text>
</comment>
<organism evidence="7 8">
    <name type="scientific">Eiseniibacteriota bacterium</name>
    <dbReference type="NCBI Taxonomy" id="2212470"/>
    <lineage>
        <taxon>Bacteria</taxon>
        <taxon>Candidatus Eiseniibacteriota</taxon>
    </lineage>
</organism>
<keyword evidence="2" id="KW-0175">Coiled coil</keyword>
<evidence type="ECO:0000259" key="5">
    <source>
        <dbReference type="Pfam" id="PF25973"/>
    </source>
</evidence>